<keyword evidence="5 6" id="KW-0472">Membrane</keyword>
<feature type="transmembrane region" description="Helical" evidence="6">
    <location>
        <begin position="39"/>
        <end position="59"/>
    </location>
</feature>
<comment type="caution">
    <text evidence="7">The sequence shown here is derived from an EMBL/GenBank/DDBJ whole genome shotgun (WGS) entry which is preliminary data.</text>
</comment>
<comment type="subcellular location">
    <subcellularLocation>
        <location evidence="1">Membrane</location>
        <topology evidence="1">Multi-pass membrane protein</topology>
    </subcellularLocation>
</comment>
<keyword evidence="4 6" id="KW-1133">Transmembrane helix</keyword>
<dbReference type="PANTHER" id="PTHR11706:SF33">
    <property type="entry name" value="NATURAL RESISTANCE-ASSOCIATED MACROPHAGE PROTEIN 2"/>
    <property type="match status" value="1"/>
</dbReference>
<feature type="transmembrane region" description="Helical" evidence="6">
    <location>
        <begin position="190"/>
        <end position="209"/>
    </location>
</feature>
<name>A0ABW1WX36_9ACTN</name>
<keyword evidence="8" id="KW-1185">Reference proteome</keyword>
<feature type="transmembrane region" description="Helical" evidence="6">
    <location>
        <begin position="281"/>
        <end position="303"/>
    </location>
</feature>
<accession>A0ABW1WX36</accession>
<feature type="transmembrane region" description="Helical" evidence="6">
    <location>
        <begin position="91"/>
        <end position="114"/>
    </location>
</feature>
<feature type="transmembrane region" description="Helical" evidence="6">
    <location>
        <begin position="120"/>
        <end position="140"/>
    </location>
</feature>
<dbReference type="EMBL" id="JBHSUA010000007">
    <property type="protein sequence ID" value="MFC6395820.1"/>
    <property type="molecule type" value="Genomic_DNA"/>
</dbReference>
<keyword evidence="2" id="KW-0813">Transport</keyword>
<dbReference type="Proteomes" id="UP001596266">
    <property type="component" value="Unassembled WGS sequence"/>
</dbReference>
<sequence length="408" mass="42651">MRRGDRGLLGLLGPAFVASVAYVDPGNVAANLTAGSRYGYLLVWVLVVSSAMAVLVQYLSAKLGVVTGRSLSSLVGEHLENKRGRVARVGYAVQALVMAVATDVAEVIGGALGLHLLFGIPLWLGGLIVGVVTLVLLDALRTGGERVFEMVISAFLALVTIGFMAGMIWSPPDPAQALAGVLPRFRGTDSIALAAAMLGATVMPHAIYLHSTLAADRHRPSGGRDHGIGRLLAAQRVDVLLALLVAGTVNISMVLFAASTLQGLDATDSIESAYAAIKSRVGVAPATIFGAGLLVSGIGSALVGTHAGARIMRDLWPWSMSHHVRRGITIVPAVVLLALGVHPSQLLVTSQLLLSFGIAFALVPLVHLTSSRRTMGRYANSWWVRLVAWSVVAAIVGLNLVLVWLAVS</sequence>
<dbReference type="RefSeq" id="WP_343884520.1">
    <property type="nucleotide sequence ID" value="NZ_BAAAKI010000002.1"/>
</dbReference>
<keyword evidence="3 6" id="KW-0812">Transmembrane</keyword>
<evidence type="ECO:0000256" key="4">
    <source>
        <dbReference type="ARBA" id="ARBA00022989"/>
    </source>
</evidence>
<feature type="transmembrane region" description="Helical" evidence="6">
    <location>
        <begin position="382"/>
        <end position="407"/>
    </location>
</feature>
<evidence type="ECO:0000256" key="3">
    <source>
        <dbReference type="ARBA" id="ARBA00022692"/>
    </source>
</evidence>
<dbReference type="PANTHER" id="PTHR11706">
    <property type="entry name" value="SOLUTE CARRIER PROTEIN FAMILY 11 MEMBER"/>
    <property type="match status" value="1"/>
</dbReference>
<evidence type="ECO:0000256" key="5">
    <source>
        <dbReference type="ARBA" id="ARBA00023136"/>
    </source>
</evidence>
<feature type="transmembrane region" description="Helical" evidence="6">
    <location>
        <begin position="348"/>
        <end position="370"/>
    </location>
</feature>
<dbReference type="PRINTS" id="PR00447">
    <property type="entry name" value="NATRESASSCMP"/>
</dbReference>
<evidence type="ECO:0000256" key="1">
    <source>
        <dbReference type="ARBA" id="ARBA00004141"/>
    </source>
</evidence>
<evidence type="ECO:0000313" key="8">
    <source>
        <dbReference type="Proteomes" id="UP001596266"/>
    </source>
</evidence>
<evidence type="ECO:0000313" key="7">
    <source>
        <dbReference type="EMBL" id="MFC6395820.1"/>
    </source>
</evidence>
<feature type="transmembrane region" description="Helical" evidence="6">
    <location>
        <begin position="147"/>
        <end position="170"/>
    </location>
</feature>
<feature type="transmembrane region" description="Helical" evidence="6">
    <location>
        <begin position="324"/>
        <end position="342"/>
    </location>
</feature>
<protein>
    <submittedName>
        <fullName evidence="7">Nramp family divalent metal transporter</fullName>
    </submittedName>
</protein>
<organism evidence="7 8">
    <name type="scientific">Luteococcus sanguinis</name>
    <dbReference type="NCBI Taxonomy" id="174038"/>
    <lineage>
        <taxon>Bacteria</taxon>
        <taxon>Bacillati</taxon>
        <taxon>Actinomycetota</taxon>
        <taxon>Actinomycetes</taxon>
        <taxon>Propionibacteriales</taxon>
        <taxon>Propionibacteriaceae</taxon>
        <taxon>Luteococcus</taxon>
    </lineage>
</organism>
<evidence type="ECO:0000256" key="2">
    <source>
        <dbReference type="ARBA" id="ARBA00022448"/>
    </source>
</evidence>
<evidence type="ECO:0000256" key="6">
    <source>
        <dbReference type="SAM" id="Phobius"/>
    </source>
</evidence>
<proteinExistence type="predicted"/>
<gene>
    <name evidence="7" type="ORF">ACFP57_02250</name>
</gene>
<dbReference type="Pfam" id="PF01566">
    <property type="entry name" value="Nramp"/>
    <property type="match status" value="1"/>
</dbReference>
<dbReference type="NCBIfam" id="NF037982">
    <property type="entry name" value="Nramp_1"/>
    <property type="match status" value="2"/>
</dbReference>
<reference evidence="8" key="1">
    <citation type="journal article" date="2019" name="Int. J. Syst. Evol. Microbiol.">
        <title>The Global Catalogue of Microorganisms (GCM) 10K type strain sequencing project: providing services to taxonomists for standard genome sequencing and annotation.</title>
        <authorList>
            <consortium name="The Broad Institute Genomics Platform"/>
            <consortium name="The Broad Institute Genome Sequencing Center for Infectious Disease"/>
            <person name="Wu L."/>
            <person name="Ma J."/>
        </authorList>
    </citation>
    <scope>NUCLEOTIDE SEQUENCE [LARGE SCALE GENOMIC DNA]</scope>
    <source>
        <strain evidence="8">CGMCC 1.15277</strain>
    </source>
</reference>
<feature type="transmembrane region" description="Helical" evidence="6">
    <location>
        <begin position="239"/>
        <end position="261"/>
    </location>
</feature>
<dbReference type="InterPro" id="IPR001046">
    <property type="entry name" value="NRAMP_fam"/>
</dbReference>